<dbReference type="Proteomes" id="UP000005238">
    <property type="component" value="Unassembled WGS sequence"/>
</dbReference>
<dbReference type="VEuPathDB" id="FungiDB:KRP23_2181"/>
<evidence type="ECO:0000313" key="2">
    <source>
        <dbReference type="Proteomes" id="UP000005238"/>
    </source>
</evidence>
<dbReference type="EnsemblProtists" id="Phyra80850">
    <property type="protein sequence ID" value="Phyra80850"/>
    <property type="gene ID" value="Phyra80850"/>
</dbReference>
<dbReference type="eggNOG" id="ENOG502SGC1">
    <property type="taxonomic scope" value="Eukaryota"/>
</dbReference>
<dbReference type="PANTHER" id="PTHR47169">
    <property type="entry name" value="OS01G0541250 PROTEIN"/>
    <property type="match status" value="1"/>
</dbReference>
<evidence type="ECO:0000313" key="1">
    <source>
        <dbReference type="EnsemblProtists" id="Phyra80850"/>
    </source>
</evidence>
<dbReference type="PANTHER" id="PTHR47169:SF2">
    <property type="entry name" value="OS01G0541250 PROTEIN"/>
    <property type="match status" value="1"/>
</dbReference>
<reference evidence="2" key="1">
    <citation type="journal article" date="2006" name="Science">
        <title>Phytophthora genome sequences uncover evolutionary origins and mechanisms of pathogenesis.</title>
        <authorList>
            <person name="Tyler B.M."/>
            <person name="Tripathy S."/>
            <person name="Zhang X."/>
            <person name="Dehal P."/>
            <person name="Jiang R.H."/>
            <person name="Aerts A."/>
            <person name="Arredondo F.D."/>
            <person name="Baxter L."/>
            <person name="Bensasson D."/>
            <person name="Beynon J.L."/>
            <person name="Chapman J."/>
            <person name="Damasceno C.M."/>
            <person name="Dorrance A.E."/>
            <person name="Dou D."/>
            <person name="Dickerman A.W."/>
            <person name="Dubchak I.L."/>
            <person name="Garbelotto M."/>
            <person name="Gijzen M."/>
            <person name="Gordon S.G."/>
            <person name="Govers F."/>
            <person name="Grunwald N.J."/>
            <person name="Huang W."/>
            <person name="Ivors K.L."/>
            <person name="Jones R.W."/>
            <person name="Kamoun S."/>
            <person name="Krampis K."/>
            <person name="Lamour K.H."/>
            <person name="Lee M.K."/>
            <person name="McDonald W.H."/>
            <person name="Medina M."/>
            <person name="Meijer H.J."/>
            <person name="Nordberg E.K."/>
            <person name="Maclean D.J."/>
            <person name="Ospina-Giraldo M.D."/>
            <person name="Morris P.F."/>
            <person name="Phuntumart V."/>
            <person name="Putnam N.H."/>
            <person name="Rash S."/>
            <person name="Rose J.K."/>
            <person name="Sakihama Y."/>
            <person name="Salamov A.A."/>
            <person name="Savidor A."/>
            <person name="Scheuring C.F."/>
            <person name="Smith B.M."/>
            <person name="Sobral B.W."/>
            <person name="Terry A."/>
            <person name="Torto-Alalibo T.A."/>
            <person name="Win J."/>
            <person name="Xu Z."/>
            <person name="Zhang H."/>
            <person name="Grigoriev I.V."/>
            <person name="Rokhsar D.S."/>
            <person name="Boore J.L."/>
        </authorList>
    </citation>
    <scope>NUCLEOTIDE SEQUENCE [LARGE SCALE GENOMIC DNA]</scope>
    <source>
        <strain evidence="2">Pr102</strain>
    </source>
</reference>
<dbReference type="InParanoid" id="H3GUF4"/>
<dbReference type="InterPro" id="IPR036397">
    <property type="entry name" value="RNaseH_sf"/>
</dbReference>
<proteinExistence type="predicted"/>
<name>H3GUF4_PHYRM</name>
<sequence length="216" mass="25051">MYDIVHVDEKWFYEDVDKHSHYAVEGEEAPPRRRRSKRFIPKTMFLAAVAKPRYDYHTKYMFDGKIGIWPFTVDSVAQRSSVNRLKGDPITKNIESIDRNVYKDYLIGKVIPAIKAKWPRGEKWKLTKGSRGIAQLVNAVASAYNDIRIETLENVFLSLQAIMMCALACNGGNEYKLPHYNKARLRREHKLPKSLPCAKDLYDRAAKEVNWPFLDS</sequence>
<accession>H3GUF4</accession>
<dbReference type="AlphaFoldDB" id="H3GUF4"/>
<dbReference type="EMBL" id="DS566050">
    <property type="status" value="NOT_ANNOTATED_CDS"/>
    <property type="molecule type" value="Genomic_DNA"/>
</dbReference>
<organism evidence="1 2">
    <name type="scientific">Phytophthora ramorum</name>
    <name type="common">Sudden oak death agent</name>
    <dbReference type="NCBI Taxonomy" id="164328"/>
    <lineage>
        <taxon>Eukaryota</taxon>
        <taxon>Sar</taxon>
        <taxon>Stramenopiles</taxon>
        <taxon>Oomycota</taxon>
        <taxon>Peronosporomycetes</taxon>
        <taxon>Peronosporales</taxon>
        <taxon>Peronosporaceae</taxon>
        <taxon>Phytophthora</taxon>
    </lineage>
</organism>
<keyword evidence="2" id="KW-1185">Reference proteome</keyword>
<dbReference type="VEuPathDB" id="FungiDB:KRP22_8843"/>
<protein>
    <submittedName>
        <fullName evidence="1">Uncharacterized protein</fullName>
    </submittedName>
</protein>
<dbReference type="Gene3D" id="3.30.420.10">
    <property type="entry name" value="Ribonuclease H-like superfamily/Ribonuclease H"/>
    <property type="match status" value="1"/>
</dbReference>
<dbReference type="OMA" id="HSHYAVE"/>
<dbReference type="GO" id="GO:0003676">
    <property type="term" value="F:nucleic acid binding"/>
    <property type="evidence" value="ECO:0007669"/>
    <property type="project" value="InterPro"/>
</dbReference>
<reference evidence="1" key="2">
    <citation type="submission" date="2015-06" db="UniProtKB">
        <authorList>
            <consortium name="EnsemblProtists"/>
        </authorList>
    </citation>
    <scope>IDENTIFICATION</scope>
    <source>
        <strain evidence="1">Pr102</strain>
    </source>
</reference>
<dbReference type="HOGENOM" id="CLU_032691_1_0_1"/>